<dbReference type="Pfam" id="PF26550">
    <property type="entry name" value="Tricorn_2nd"/>
    <property type="match status" value="1"/>
</dbReference>
<dbReference type="Pfam" id="PF14685">
    <property type="entry name" value="PDZ_Tricorn"/>
    <property type="match status" value="1"/>
</dbReference>
<accession>A0ABN6UZ77</accession>
<gene>
    <name evidence="11" type="ORF">GETHOR_24670</name>
</gene>
<evidence type="ECO:0000256" key="3">
    <source>
        <dbReference type="ARBA" id="ARBA00022490"/>
    </source>
</evidence>
<reference evidence="12" key="1">
    <citation type="journal article" date="2023" name="Int. J. Syst. Evol. Microbiol.">
        <title>Mesoterricola silvestris gen. nov., sp. nov., Mesoterricola sediminis sp. nov., Geothrix oryzae sp. nov., Geothrix edaphica sp. nov., Geothrix rubra sp. nov., and Geothrix limicola sp. nov., six novel members of Acidobacteriota isolated from soils.</title>
        <authorList>
            <person name="Itoh H."/>
            <person name="Sugisawa Y."/>
            <person name="Mise K."/>
            <person name="Xu Z."/>
            <person name="Kuniyasu M."/>
            <person name="Ushijima N."/>
            <person name="Kawano K."/>
            <person name="Kobayashi E."/>
            <person name="Shiratori Y."/>
            <person name="Masuda Y."/>
            <person name="Senoo K."/>
        </authorList>
    </citation>
    <scope>NUCLEOTIDE SEQUENCE [LARGE SCALE GENOMIC DNA]</scope>
    <source>
        <strain evidence="12">Red222</strain>
    </source>
</reference>
<dbReference type="GO" id="GO:0006508">
    <property type="term" value="P:proteolysis"/>
    <property type="evidence" value="ECO:0007669"/>
    <property type="project" value="UniProtKB-KW"/>
</dbReference>
<evidence type="ECO:0000256" key="9">
    <source>
        <dbReference type="SAM" id="SignalP"/>
    </source>
</evidence>
<dbReference type="SUPFAM" id="SSF50156">
    <property type="entry name" value="PDZ domain-like"/>
    <property type="match status" value="1"/>
</dbReference>
<sequence length="1092" mass="119128">MTRRPSSLNPLALVMAAALVQPLPAVDLQDTRLVAQPAVSARQVAFLYAGDLWTCAPDGGAAKRLTTRGGCMGTPRFSPDGTWIAYTTALEGNADVWVIPAAGGEPRRLTWHPGADVVQDWTPDGRAVLFTSGRSVHTTRYTQLFTVPLAGGMPTQLPIPNAARASYSPDGSHIVYNPLSDAFRQWKHYRGGTASRLWIYRVKDHEVVQIPQPEGRCNDIDPMWIGGKVYFVSDRAGEFNLFSYDLATKAVAQLTTHADFPILAASHGAGRIVYEQAGWLHRFDPATGQSTRLKVAVAADLPEARSRWATGAKWASNLELSPSGSRVAVEYRGEILSVPAEKGDARNLTNAPGTHERNPAWSPDGKSLAYLSDAGGEYALKVQAQDGKGEVRSFALKGAGFYDNLKWSPDGKKIAYTDNALALRILDLGTGAVKAVSSEVLYTPAPTLNHSWSPDSRFLAYTRNTESGMLRIHVYAVEEDKSTALTDGLADASDPVFDRSGKYLYFTASTDAGPVRDWFAQSNADALMRGNLYLMVLAKDTPSPLAKESDEEGGAAKPEEKNGKPEDKKGAKAEVKVRIDFDGLAERIVPIEAAKTAFFTDLQAGEAGTLFYLRQTGGANRFNRSESMALCRFDLKKREETVLVEKADGYGLSADGKKALYRLRDAVTIIPTAGKPEPGKGKVALEGLQVKVEPRQEWAQILDEVWRINRDFFYAPNMHGADWKAMKAKYAAFLPDLGTRADLNRVIQWMCSELAVGHHRGGGGDLPDAGKPVPGGLLGADLEVANGRYRFAKILGGLNWSPELRSPLTEPGVNVKPGDYLLAVNGRDLKAPENLYARFENTAGKLVELTVGSDPAGKDARTVSVVPVGSEVGLRNRDWVEGNLRKVQAATEGRVAYVYVPNTTTLGHTYFKRYFYPQAQKEAVIIDERYNGGGQVADYYIDLLRRPFTAMWAMRYGQDLKSPQASIQGPKVMLVDETAGSGGDLLPWMFRKFGLGPLVGRPTWGGLVGILGFPTLMDGGTITAPNLAIWTEKGWVVENEGVAPDIEVEQLPKDIIAGRDPQLEKAIDLMKAELKKNPPQKLQRPPYPVRTK</sequence>
<feature type="compositionally biased region" description="Basic and acidic residues" evidence="8">
    <location>
        <begin position="557"/>
        <end position="572"/>
    </location>
</feature>
<evidence type="ECO:0000256" key="1">
    <source>
        <dbReference type="ARBA" id="ARBA00004496"/>
    </source>
</evidence>
<comment type="similarity">
    <text evidence="2 7">Belongs to the peptidase S41B family.</text>
</comment>
<evidence type="ECO:0000256" key="5">
    <source>
        <dbReference type="ARBA" id="ARBA00022801"/>
    </source>
</evidence>
<dbReference type="PANTHER" id="PTHR43253:SF1">
    <property type="entry name" value="TRICORN PROTEASE HOMOLOG 2-RELATED"/>
    <property type="match status" value="1"/>
</dbReference>
<dbReference type="GO" id="GO:0008233">
    <property type="term" value="F:peptidase activity"/>
    <property type="evidence" value="ECO:0007669"/>
    <property type="project" value="UniProtKB-KW"/>
</dbReference>
<dbReference type="InterPro" id="IPR015943">
    <property type="entry name" value="WD40/YVTN_repeat-like_dom_sf"/>
</dbReference>
<name>A0ABN6UZ77_9BACT</name>
<feature type="domain" description="Tail specific protease" evidence="10">
    <location>
        <begin position="858"/>
        <end position="1049"/>
    </location>
</feature>
<dbReference type="CDD" id="cd07562">
    <property type="entry name" value="Peptidase_S41_TRI"/>
    <property type="match status" value="1"/>
</dbReference>
<keyword evidence="9" id="KW-0732">Signal</keyword>
<dbReference type="Gene3D" id="3.90.226.10">
    <property type="entry name" value="2-enoyl-CoA Hydratase, Chain A, domain 1"/>
    <property type="match status" value="1"/>
</dbReference>
<evidence type="ECO:0000256" key="8">
    <source>
        <dbReference type="SAM" id="MobiDB-lite"/>
    </source>
</evidence>
<keyword evidence="3 7" id="KW-0963">Cytoplasm</keyword>
<dbReference type="Proteomes" id="UP001242010">
    <property type="component" value="Chromosome"/>
</dbReference>
<evidence type="ECO:0000313" key="11">
    <source>
        <dbReference type="EMBL" id="BDU70366.1"/>
    </source>
</evidence>
<dbReference type="SUPFAM" id="SSF69304">
    <property type="entry name" value="Tricorn protease N-terminal domain"/>
    <property type="match status" value="1"/>
</dbReference>
<dbReference type="Gene3D" id="2.130.10.10">
    <property type="entry name" value="YVTN repeat-like/Quinoprotein amine dehydrogenase"/>
    <property type="match status" value="1"/>
</dbReference>
<dbReference type="SMART" id="SM00245">
    <property type="entry name" value="TSPc"/>
    <property type="match status" value="1"/>
</dbReference>
<keyword evidence="12" id="KW-1185">Reference proteome</keyword>
<comment type="function">
    <text evidence="7">Degrades oligopeptides.</text>
</comment>
<dbReference type="Pfam" id="PF26549">
    <property type="entry name" value="Tricorn_N"/>
    <property type="match status" value="1"/>
</dbReference>
<comment type="subcellular location">
    <subcellularLocation>
        <location evidence="1 7">Cytoplasm</location>
    </subcellularLocation>
</comment>
<dbReference type="Pfam" id="PF14684">
    <property type="entry name" value="Tricorn_C1"/>
    <property type="match status" value="1"/>
</dbReference>
<keyword evidence="5 7" id="KW-0378">Hydrolase</keyword>
<dbReference type="SUPFAM" id="SSF82171">
    <property type="entry name" value="DPP6 N-terminal domain-like"/>
    <property type="match status" value="1"/>
</dbReference>
<protein>
    <recommendedName>
        <fullName evidence="7">Tricorn protease homolog</fullName>
        <ecNumber evidence="7">3.4.21.-</ecNumber>
    </recommendedName>
</protein>
<dbReference type="InterPro" id="IPR005151">
    <property type="entry name" value="Tail-specific_protease"/>
</dbReference>
<dbReference type="EC" id="3.4.21.-" evidence="7"/>
<dbReference type="Gene3D" id="2.30.42.10">
    <property type="match status" value="1"/>
</dbReference>
<dbReference type="Gene3D" id="2.120.10.60">
    <property type="entry name" value="Tricorn protease N-terminal domain"/>
    <property type="match status" value="1"/>
</dbReference>
<dbReference type="PIRSF" id="PIRSF036421">
    <property type="entry name" value="Tricorn_protease"/>
    <property type="match status" value="1"/>
</dbReference>
<evidence type="ECO:0000256" key="7">
    <source>
        <dbReference type="PIRNR" id="PIRNR036421"/>
    </source>
</evidence>
<evidence type="ECO:0000313" key="12">
    <source>
        <dbReference type="Proteomes" id="UP001242010"/>
    </source>
</evidence>
<feature type="chain" id="PRO_5047081334" description="Tricorn protease homolog" evidence="9">
    <location>
        <begin position="26"/>
        <end position="1092"/>
    </location>
</feature>
<evidence type="ECO:0000259" key="10">
    <source>
        <dbReference type="SMART" id="SM00245"/>
    </source>
</evidence>
<dbReference type="InterPro" id="IPR036034">
    <property type="entry name" value="PDZ_sf"/>
</dbReference>
<dbReference type="InterPro" id="IPR028204">
    <property type="entry name" value="Tricorn_C1"/>
</dbReference>
<dbReference type="EMBL" id="AP027079">
    <property type="protein sequence ID" value="BDU70366.1"/>
    <property type="molecule type" value="Genomic_DNA"/>
</dbReference>
<evidence type="ECO:0000256" key="2">
    <source>
        <dbReference type="ARBA" id="ARBA00008524"/>
    </source>
</evidence>
<dbReference type="InterPro" id="IPR029045">
    <property type="entry name" value="ClpP/crotonase-like_dom_sf"/>
</dbReference>
<dbReference type="SUPFAM" id="SSF52096">
    <property type="entry name" value="ClpP/crotonase"/>
    <property type="match status" value="1"/>
</dbReference>
<dbReference type="Gene3D" id="3.30.750.44">
    <property type="match status" value="1"/>
</dbReference>
<dbReference type="InterPro" id="IPR012393">
    <property type="entry name" value="Tricorn_protease"/>
</dbReference>
<organism evidence="11 12">
    <name type="scientific">Geothrix oryzae</name>
    <dbReference type="NCBI Taxonomy" id="2927975"/>
    <lineage>
        <taxon>Bacteria</taxon>
        <taxon>Pseudomonadati</taxon>
        <taxon>Acidobacteriota</taxon>
        <taxon>Holophagae</taxon>
        <taxon>Holophagales</taxon>
        <taxon>Holophagaceae</taxon>
        <taxon>Geothrix</taxon>
    </lineage>
</organism>
<keyword evidence="6 7" id="KW-0720">Serine protease</keyword>
<dbReference type="InterPro" id="IPR029414">
    <property type="entry name" value="Tricorn_PDZ"/>
</dbReference>
<dbReference type="Pfam" id="PF03572">
    <property type="entry name" value="Peptidase_S41"/>
    <property type="match status" value="1"/>
</dbReference>
<evidence type="ECO:0000256" key="4">
    <source>
        <dbReference type="ARBA" id="ARBA00022670"/>
    </source>
</evidence>
<feature type="region of interest" description="Disordered" evidence="8">
    <location>
        <begin position="544"/>
        <end position="572"/>
    </location>
</feature>
<feature type="signal peptide" evidence="9">
    <location>
        <begin position="1"/>
        <end position="25"/>
    </location>
</feature>
<evidence type="ECO:0000256" key="6">
    <source>
        <dbReference type="ARBA" id="ARBA00022825"/>
    </source>
</evidence>
<keyword evidence="4 7" id="KW-0645">Protease</keyword>
<dbReference type="PANTHER" id="PTHR43253">
    <property type="entry name" value="TRICORN PROTEASE HOMOLOG 2-RELATED"/>
    <property type="match status" value="1"/>
</dbReference>
<proteinExistence type="inferred from homology"/>
<dbReference type="RefSeq" id="WP_286354084.1">
    <property type="nucleotide sequence ID" value="NZ_AP027079.1"/>
</dbReference>